<dbReference type="GeneID" id="93700512"/>
<sequence>MQYYDLCCRYRGRMVRINDRHGRTHVGRILNVTQRRVFIQPMQGGRGFGGFGYFGGYGYGYGYGAAYGVALGAITGIALASLFFI</sequence>
<dbReference type="KEGG" id="beo:BEH_16855"/>
<dbReference type="EMBL" id="CP011974">
    <property type="protein sequence ID" value="AKO93594.1"/>
    <property type="molecule type" value="Genomic_DNA"/>
</dbReference>
<accession>A0A1X7DBR8</accession>
<dbReference type="RefSeq" id="WP_019392097.1">
    <property type="nucleotide sequence ID" value="NZ_ALIM01000014.1"/>
</dbReference>
<dbReference type="OrthoDB" id="2991597at2"/>
<keyword evidence="2" id="KW-1185">Reference proteome</keyword>
<protein>
    <submittedName>
        <fullName evidence="1">Uncharacterized protein</fullName>
    </submittedName>
</protein>
<accession>A0A0H4KMQ9</accession>
<evidence type="ECO:0000313" key="1">
    <source>
        <dbReference type="EMBL" id="AKO93594.1"/>
    </source>
</evidence>
<reference evidence="2" key="2">
    <citation type="submission" date="2015-06" db="EMBL/GenBank/DDBJ databases">
        <title>Genome Sequence of Bacillus endophyticus and Analysis of its Companion Mechanism in the Ketogulonigenium vulgare-Bacillus strain Consortium.</title>
        <authorList>
            <person name="Jia N."/>
            <person name="Du J."/>
            <person name="Ding M.-Z."/>
            <person name="Gao F."/>
            <person name="Yuan Y.-J."/>
        </authorList>
    </citation>
    <scope>NUCLEOTIDE SEQUENCE [LARGE SCALE GENOMIC DNA]</scope>
    <source>
        <strain evidence="2">Hbe603</strain>
    </source>
</reference>
<dbReference type="Proteomes" id="UP000036202">
    <property type="component" value="Chromosome"/>
</dbReference>
<organism evidence="1 2">
    <name type="scientific">Priestia filamentosa</name>
    <dbReference type="NCBI Taxonomy" id="1402861"/>
    <lineage>
        <taxon>Bacteria</taxon>
        <taxon>Bacillati</taxon>
        <taxon>Bacillota</taxon>
        <taxon>Bacilli</taxon>
        <taxon>Bacillales</taxon>
        <taxon>Bacillaceae</taxon>
        <taxon>Priestia</taxon>
    </lineage>
</organism>
<dbReference type="PATRIC" id="fig|135735.6.peg.3583"/>
<proteinExistence type="predicted"/>
<gene>
    <name evidence="1" type="ORF">BEH_16855</name>
</gene>
<evidence type="ECO:0000313" key="2">
    <source>
        <dbReference type="Proteomes" id="UP000036202"/>
    </source>
</evidence>
<dbReference type="AlphaFoldDB" id="A0A1X7DBR8"/>
<name>A0A1X7DBR8_9BACI</name>
<reference evidence="1 2" key="1">
    <citation type="journal article" date="2015" name="PLoS ONE">
        <title>Genome Sequence of Bacillus endophyticus and Analysis of Its Companion Mechanism in the Ketogulonigenium vulgare-Bacillus Strain Consortium.</title>
        <authorList>
            <person name="Jia N."/>
            <person name="Du J."/>
            <person name="Ding M.Z."/>
            <person name="Gao F."/>
            <person name="Yuan Y.J."/>
        </authorList>
    </citation>
    <scope>NUCLEOTIDE SEQUENCE [LARGE SCALE GENOMIC DNA]</scope>
    <source>
        <strain evidence="1 2">Hbe603</strain>
    </source>
</reference>